<dbReference type="EMBL" id="JAPZVI010000007">
    <property type="protein sequence ID" value="MCZ8402231.1"/>
    <property type="molecule type" value="Genomic_DNA"/>
</dbReference>
<gene>
    <name evidence="2" type="ORF">O9570_12310</name>
</gene>
<sequence>MTRKVFYSFHYQRDGWRASKIRNIGVVEGNPPASDNKWEEVLRGGDAGIQRWIDAQLENRTCTIVLIGAETANRRWVKYEIEKSWNSGKGVFGIRIHKILDHKQQTSIAGANPFDGLSLKDGRKLSTLAKVYDPPYASSADVYDYISKNLAGWIETAIADR</sequence>
<evidence type="ECO:0000313" key="2">
    <source>
        <dbReference type="EMBL" id="MCZ8402231.1"/>
    </source>
</evidence>
<evidence type="ECO:0000313" key="3">
    <source>
        <dbReference type="Proteomes" id="UP001141992"/>
    </source>
</evidence>
<dbReference type="InterPro" id="IPR036490">
    <property type="entry name" value="ThsB_TIR-like_sf"/>
</dbReference>
<proteinExistence type="predicted"/>
<comment type="caution">
    <text evidence="2">The sequence shown here is derived from an EMBL/GenBank/DDBJ whole genome shotgun (WGS) entry which is preliminary data.</text>
</comment>
<dbReference type="InterPro" id="IPR015032">
    <property type="entry name" value="ThsB__TIR-like_domain"/>
</dbReference>
<accession>A0A9X3KYA3</accession>
<dbReference type="RefSeq" id="WP_054436569.1">
    <property type="nucleotide sequence ID" value="NZ_CYTI01000001.1"/>
</dbReference>
<organism evidence="2 3">
    <name type="scientific">Alcaligenes xylosoxydans xylosoxydans</name>
    <name type="common">Achromobacter xylosoxidans</name>
    <dbReference type="NCBI Taxonomy" id="85698"/>
    <lineage>
        <taxon>Bacteria</taxon>
        <taxon>Pseudomonadati</taxon>
        <taxon>Pseudomonadota</taxon>
        <taxon>Betaproteobacteria</taxon>
        <taxon>Burkholderiales</taxon>
        <taxon>Alcaligenaceae</taxon>
        <taxon>Achromobacter</taxon>
    </lineage>
</organism>
<feature type="domain" description="Thoeris protein ThsB TIR-like" evidence="1">
    <location>
        <begin position="6"/>
        <end position="98"/>
    </location>
</feature>
<dbReference type="Gene3D" id="3.40.50.9200">
    <property type="entry name" value="Hypothetical protein MTH538"/>
    <property type="match status" value="1"/>
</dbReference>
<reference evidence="2" key="1">
    <citation type="submission" date="2022-12" db="EMBL/GenBank/DDBJ databases">
        <authorList>
            <person name="Voronina O.L."/>
            <person name="Kunda M.S."/>
            <person name="Ryzhova N."/>
            <person name="Aksenova E.I."/>
        </authorList>
    </citation>
    <scope>NUCLEOTIDE SEQUENCE</scope>
    <source>
        <strain evidence="2">SCCH136:Ach223948</strain>
    </source>
</reference>
<name>A0A9X3KYA3_ALCXX</name>
<protein>
    <submittedName>
        <fullName evidence="2">TIR domain-containing protein</fullName>
    </submittedName>
</protein>
<dbReference type="AlphaFoldDB" id="A0A9X3KYA3"/>
<evidence type="ECO:0000259" key="1">
    <source>
        <dbReference type="Pfam" id="PF08937"/>
    </source>
</evidence>
<dbReference type="SUPFAM" id="SSF52206">
    <property type="entry name" value="Hypothetical protein MTH538"/>
    <property type="match status" value="1"/>
</dbReference>
<dbReference type="Proteomes" id="UP001141992">
    <property type="component" value="Unassembled WGS sequence"/>
</dbReference>
<dbReference type="Pfam" id="PF08937">
    <property type="entry name" value="ThsB_TIR"/>
    <property type="match status" value="1"/>
</dbReference>